<keyword evidence="2" id="KW-1185">Reference proteome</keyword>
<dbReference type="InterPro" id="IPR052552">
    <property type="entry name" value="YeaO-like"/>
</dbReference>
<comment type="caution">
    <text evidence="1">The sequence shown here is derived from an EMBL/GenBank/DDBJ whole genome shotgun (WGS) entry which is preliminary data.</text>
</comment>
<evidence type="ECO:0000313" key="1">
    <source>
        <dbReference type="EMBL" id="PTD24761.1"/>
    </source>
</evidence>
<organism evidence="1 2">
    <name type="scientific">Edaphosphingomonas fennica</name>
    <dbReference type="NCBI Taxonomy" id="114404"/>
    <lineage>
        <taxon>Bacteria</taxon>
        <taxon>Pseudomonadati</taxon>
        <taxon>Pseudomonadota</taxon>
        <taxon>Alphaproteobacteria</taxon>
        <taxon>Sphingomonadales</taxon>
        <taxon>Rhizorhabdaceae</taxon>
        <taxon>Edaphosphingomonas</taxon>
    </lineage>
</organism>
<proteinExistence type="predicted"/>
<gene>
    <name evidence="1" type="ORF">CV103_06995</name>
</gene>
<dbReference type="PANTHER" id="PTHR36849:SF1">
    <property type="entry name" value="CYTOPLASMIC PROTEIN"/>
    <property type="match status" value="1"/>
</dbReference>
<sequence length="120" mass="13839">MKSVTLRVKRIYDPPSDDDGQRILVDRIWPRGVKREAARLSEWLKAIAPSDDLRKWFAHDPDRFDGFRRRYRDELDRNADAVARLRALAGRGTVTLLYAAKDAVHNHAVVLAEYIGQRSP</sequence>
<dbReference type="Proteomes" id="UP000241206">
    <property type="component" value="Unassembled WGS sequence"/>
</dbReference>
<accession>A0A2T4I4V3</accession>
<reference evidence="1 2" key="1">
    <citation type="submission" date="2017-11" db="EMBL/GenBank/DDBJ databases">
        <title>Sphingomonas oleivorans sp. nov., isolated from oil-contaminated soil.</title>
        <authorList>
            <person name="Wang L."/>
            <person name="Chen L."/>
        </authorList>
    </citation>
    <scope>NUCLEOTIDE SEQUENCE [LARGE SCALE GENOMIC DNA]</scope>
    <source>
        <strain evidence="1 2">K101</strain>
    </source>
</reference>
<evidence type="ECO:0000313" key="2">
    <source>
        <dbReference type="Proteomes" id="UP000241206"/>
    </source>
</evidence>
<dbReference type="Pfam" id="PF22752">
    <property type="entry name" value="DUF488-N3i"/>
    <property type="match status" value="1"/>
</dbReference>
<dbReference type="EMBL" id="PHHF01000030">
    <property type="protein sequence ID" value="PTD24761.1"/>
    <property type="molecule type" value="Genomic_DNA"/>
</dbReference>
<dbReference type="PANTHER" id="PTHR36849">
    <property type="entry name" value="CYTOPLASMIC PROTEIN-RELATED"/>
    <property type="match status" value="1"/>
</dbReference>
<name>A0A2T4I4V3_9SPHN</name>
<evidence type="ECO:0008006" key="3">
    <source>
        <dbReference type="Google" id="ProtNLM"/>
    </source>
</evidence>
<dbReference type="AlphaFoldDB" id="A0A2T4I4V3"/>
<dbReference type="RefSeq" id="WP_107394445.1">
    <property type="nucleotide sequence ID" value="NZ_PHHF01000030.1"/>
</dbReference>
<protein>
    <recommendedName>
        <fullName evidence="3">DUF488 domain-containing protein</fullName>
    </recommendedName>
</protein>